<name>A0A967KAU4_9PROT</name>
<evidence type="ECO:0000256" key="1">
    <source>
        <dbReference type="ARBA" id="ARBA00022553"/>
    </source>
</evidence>
<gene>
    <name evidence="10" type="ORF">HBA54_15625</name>
</gene>
<dbReference type="PROSITE" id="PS50110">
    <property type="entry name" value="RESPONSE_REGULATORY"/>
    <property type="match status" value="1"/>
</dbReference>
<dbReference type="InterPro" id="IPR011006">
    <property type="entry name" value="CheY-like_superfamily"/>
</dbReference>
<evidence type="ECO:0000256" key="3">
    <source>
        <dbReference type="ARBA" id="ARBA00023015"/>
    </source>
</evidence>
<feature type="modified residue" description="4-aspartylphosphate" evidence="6">
    <location>
        <position position="53"/>
    </location>
</feature>
<keyword evidence="2" id="KW-0902">Two-component regulatory system</keyword>
<protein>
    <submittedName>
        <fullName evidence="10">Response regulator transcription factor</fullName>
    </submittedName>
</protein>
<reference evidence="10" key="1">
    <citation type="submission" date="2020-03" db="EMBL/GenBank/DDBJ databases">
        <title>Genome of Pelagibius litoralis DSM 21314T.</title>
        <authorList>
            <person name="Wang G."/>
        </authorList>
    </citation>
    <scope>NUCLEOTIDE SEQUENCE</scope>
    <source>
        <strain evidence="10">DSM 21314</strain>
    </source>
</reference>
<dbReference type="Pfam" id="PF00072">
    <property type="entry name" value="Response_reg"/>
    <property type="match status" value="1"/>
</dbReference>
<evidence type="ECO:0000313" key="10">
    <source>
        <dbReference type="EMBL" id="NIA70034.1"/>
    </source>
</evidence>
<dbReference type="SUPFAM" id="SSF52172">
    <property type="entry name" value="CheY-like"/>
    <property type="match status" value="1"/>
</dbReference>
<dbReference type="GO" id="GO:0006355">
    <property type="term" value="P:regulation of DNA-templated transcription"/>
    <property type="evidence" value="ECO:0007669"/>
    <property type="project" value="InterPro"/>
</dbReference>
<dbReference type="GO" id="GO:0005829">
    <property type="term" value="C:cytosol"/>
    <property type="evidence" value="ECO:0007669"/>
    <property type="project" value="TreeGrafter"/>
</dbReference>
<dbReference type="GO" id="GO:0032993">
    <property type="term" value="C:protein-DNA complex"/>
    <property type="evidence" value="ECO:0007669"/>
    <property type="project" value="TreeGrafter"/>
</dbReference>
<dbReference type="PANTHER" id="PTHR48111">
    <property type="entry name" value="REGULATOR OF RPOS"/>
    <property type="match status" value="1"/>
</dbReference>
<feature type="DNA-binding region" description="OmpR/PhoB-type" evidence="7">
    <location>
        <begin position="126"/>
        <end position="222"/>
    </location>
</feature>
<sequence length="225" mass="25076">MRLLLVEDNEDLGDALERHFRAGGHAVDWAHSAPEADDYLRAGARGYDLVILDIMLPGGDGREILQRIRTEESDLPVLVLTARSQVADRVHLLDLGADDYMTKPFDVAELDARCRAVVRRRRGQAQSLIQFGALELDAAAASVTSEGRPLDLRSRELRLLEVLISQPGQVFSKSQLMDKLFGLTEDASENAIEVYIGRLRRKIQDSGVVIETVRGLGYRLREGQE</sequence>
<keyword evidence="1 6" id="KW-0597">Phosphoprotein</keyword>
<evidence type="ECO:0000256" key="6">
    <source>
        <dbReference type="PROSITE-ProRule" id="PRU00169"/>
    </source>
</evidence>
<comment type="caution">
    <text evidence="10">The sequence shown here is derived from an EMBL/GenBank/DDBJ whole genome shotgun (WGS) entry which is preliminary data.</text>
</comment>
<dbReference type="AlphaFoldDB" id="A0A967KAU4"/>
<organism evidence="10 11">
    <name type="scientific">Pelagibius litoralis</name>
    <dbReference type="NCBI Taxonomy" id="374515"/>
    <lineage>
        <taxon>Bacteria</taxon>
        <taxon>Pseudomonadati</taxon>
        <taxon>Pseudomonadota</taxon>
        <taxon>Alphaproteobacteria</taxon>
        <taxon>Rhodospirillales</taxon>
        <taxon>Rhodovibrionaceae</taxon>
        <taxon>Pelagibius</taxon>
    </lineage>
</organism>
<keyword evidence="4 7" id="KW-0238">DNA-binding</keyword>
<dbReference type="PROSITE" id="PS51755">
    <property type="entry name" value="OMPR_PHOB"/>
    <property type="match status" value="1"/>
</dbReference>
<dbReference type="InterPro" id="IPR001789">
    <property type="entry name" value="Sig_transdc_resp-reg_receiver"/>
</dbReference>
<dbReference type="PANTHER" id="PTHR48111:SF67">
    <property type="entry name" value="TRANSCRIPTIONAL REGULATORY PROTEIN TCTD"/>
    <property type="match status" value="1"/>
</dbReference>
<evidence type="ECO:0000256" key="2">
    <source>
        <dbReference type="ARBA" id="ARBA00023012"/>
    </source>
</evidence>
<evidence type="ECO:0000256" key="4">
    <source>
        <dbReference type="ARBA" id="ARBA00023125"/>
    </source>
</evidence>
<feature type="domain" description="Response regulatory" evidence="8">
    <location>
        <begin position="2"/>
        <end position="118"/>
    </location>
</feature>
<dbReference type="Gene3D" id="6.10.250.690">
    <property type="match status" value="1"/>
</dbReference>
<feature type="domain" description="OmpR/PhoB-type" evidence="9">
    <location>
        <begin position="126"/>
        <end position="222"/>
    </location>
</feature>
<dbReference type="GO" id="GO:0000156">
    <property type="term" value="F:phosphorelay response regulator activity"/>
    <property type="evidence" value="ECO:0007669"/>
    <property type="project" value="TreeGrafter"/>
</dbReference>
<dbReference type="Gene3D" id="3.40.50.2300">
    <property type="match status" value="1"/>
</dbReference>
<keyword evidence="3" id="KW-0805">Transcription regulation</keyword>
<dbReference type="InterPro" id="IPR001867">
    <property type="entry name" value="OmpR/PhoB-type_DNA-bd"/>
</dbReference>
<evidence type="ECO:0000256" key="5">
    <source>
        <dbReference type="ARBA" id="ARBA00023163"/>
    </source>
</evidence>
<evidence type="ECO:0000256" key="7">
    <source>
        <dbReference type="PROSITE-ProRule" id="PRU01091"/>
    </source>
</evidence>
<keyword evidence="5" id="KW-0804">Transcription</keyword>
<evidence type="ECO:0000259" key="8">
    <source>
        <dbReference type="PROSITE" id="PS50110"/>
    </source>
</evidence>
<dbReference type="EMBL" id="JAAQPH010000011">
    <property type="protein sequence ID" value="NIA70034.1"/>
    <property type="molecule type" value="Genomic_DNA"/>
</dbReference>
<dbReference type="InterPro" id="IPR039420">
    <property type="entry name" value="WalR-like"/>
</dbReference>
<dbReference type="CDD" id="cd00383">
    <property type="entry name" value="trans_reg_C"/>
    <property type="match status" value="1"/>
</dbReference>
<dbReference type="Gene3D" id="1.10.10.10">
    <property type="entry name" value="Winged helix-like DNA-binding domain superfamily/Winged helix DNA-binding domain"/>
    <property type="match status" value="1"/>
</dbReference>
<dbReference type="Pfam" id="PF00486">
    <property type="entry name" value="Trans_reg_C"/>
    <property type="match status" value="1"/>
</dbReference>
<keyword evidence="11" id="KW-1185">Reference proteome</keyword>
<dbReference type="SMART" id="SM00448">
    <property type="entry name" value="REC"/>
    <property type="match status" value="1"/>
</dbReference>
<evidence type="ECO:0000313" key="11">
    <source>
        <dbReference type="Proteomes" id="UP000761264"/>
    </source>
</evidence>
<dbReference type="RefSeq" id="WP_167226216.1">
    <property type="nucleotide sequence ID" value="NZ_JAAQPH010000011.1"/>
</dbReference>
<dbReference type="InterPro" id="IPR036388">
    <property type="entry name" value="WH-like_DNA-bd_sf"/>
</dbReference>
<dbReference type="CDD" id="cd17574">
    <property type="entry name" value="REC_OmpR"/>
    <property type="match status" value="1"/>
</dbReference>
<dbReference type="GO" id="GO:0000976">
    <property type="term" value="F:transcription cis-regulatory region binding"/>
    <property type="evidence" value="ECO:0007669"/>
    <property type="project" value="TreeGrafter"/>
</dbReference>
<dbReference type="Proteomes" id="UP000761264">
    <property type="component" value="Unassembled WGS sequence"/>
</dbReference>
<evidence type="ECO:0000259" key="9">
    <source>
        <dbReference type="PROSITE" id="PS51755"/>
    </source>
</evidence>
<accession>A0A967KAU4</accession>
<dbReference type="SMART" id="SM00862">
    <property type="entry name" value="Trans_reg_C"/>
    <property type="match status" value="1"/>
</dbReference>
<proteinExistence type="predicted"/>
<dbReference type="FunFam" id="3.40.50.2300:FF:000002">
    <property type="entry name" value="DNA-binding response regulator PhoP"/>
    <property type="match status" value="1"/>
</dbReference>